<name>A0ABU0MP41_9PROT</name>
<comment type="caution">
    <text evidence="2">The sequence shown here is derived from an EMBL/GenBank/DDBJ whole genome shotgun (WGS) entry which is preliminary data.</text>
</comment>
<protein>
    <submittedName>
        <fullName evidence="2">Uncharacterized protein</fullName>
    </submittedName>
</protein>
<sequence>MHRSAITGAAWPTMNSRPSRCQPGTVAAARILTLAKSDEGLALR</sequence>
<feature type="region of interest" description="Disordered" evidence="1">
    <location>
        <begin position="1"/>
        <end position="21"/>
    </location>
</feature>
<dbReference type="EMBL" id="JAUSVU010000015">
    <property type="protein sequence ID" value="MDQ0535019.1"/>
    <property type="molecule type" value="Genomic_DNA"/>
</dbReference>
<evidence type="ECO:0000256" key="1">
    <source>
        <dbReference type="SAM" id="MobiDB-lite"/>
    </source>
</evidence>
<keyword evidence="3" id="KW-1185">Reference proteome</keyword>
<gene>
    <name evidence="2" type="ORF">QO018_003897</name>
</gene>
<dbReference type="Proteomes" id="UP001244552">
    <property type="component" value="Unassembled WGS sequence"/>
</dbReference>
<proteinExistence type="predicted"/>
<evidence type="ECO:0000313" key="2">
    <source>
        <dbReference type="EMBL" id="MDQ0535019.1"/>
    </source>
</evidence>
<reference evidence="2 3" key="1">
    <citation type="submission" date="2023-07" db="EMBL/GenBank/DDBJ databases">
        <title>Genomic Encyclopedia of Type Strains, Phase IV (KMG-IV): sequencing the most valuable type-strain genomes for metagenomic binning, comparative biology and taxonomic classification.</title>
        <authorList>
            <person name="Goeker M."/>
        </authorList>
    </citation>
    <scope>NUCLEOTIDE SEQUENCE [LARGE SCALE GENOMIC DNA]</scope>
    <source>
        <strain evidence="2 3">DSM 19922</strain>
    </source>
</reference>
<evidence type="ECO:0000313" key="3">
    <source>
        <dbReference type="Proteomes" id="UP001244552"/>
    </source>
</evidence>
<organism evidence="2 3">
    <name type="scientific">Azospirillum picis</name>
    <dbReference type="NCBI Taxonomy" id="488438"/>
    <lineage>
        <taxon>Bacteria</taxon>
        <taxon>Pseudomonadati</taxon>
        <taxon>Pseudomonadota</taxon>
        <taxon>Alphaproteobacteria</taxon>
        <taxon>Rhodospirillales</taxon>
        <taxon>Azospirillaceae</taxon>
        <taxon>Azospirillum</taxon>
    </lineage>
</organism>
<accession>A0ABU0MP41</accession>